<evidence type="ECO:0000259" key="4">
    <source>
        <dbReference type="SMART" id="SM00822"/>
    </source>
</evidence>
<dbReference type="SUPFAM" id="SSF51735">
    <property type="entry name" value="NAD(P)-binding Rossmann-fold domains"/>
    <property type="match status" value="1"/>
</dbReference>
<dbReference type="PRINTS" id="PR00081">
    <property type="entry name" value="GDHRDH"/>
</dbReference>
<dbReference type="RefSeq" id="WP_052604000.1">
    <property type="nucleotide sequence ID" value="NZ_JXYS01000002.1"/>
</dbReference>
<name>A0A0D8HM82_9ACTN</name>
<dbReference type="NCBIfam" id="NF005861">
    <property type="entry name" value="PRK07791.1"/>
    <property type="match status" value="1"/>
</dbReference>
<dbReference type="GO" id="GO:0016491">
    <property type="term" value="F:oxidoreductase activity"/>
    <property type="evidence" value="ECO:0007669"/>
    <property type="project" value="UniProtKB-KW"/>
</dbReference>
<evidence type="ECO:0000256" key="3">
    <source>
        <dbReference type="RuleBase" id="RU000363"/>
    </source>
</evidence>
<evidence type="ECO:0000313" key="6">
    <source>
        <dbReference type="Proteomes" id="UP000032360"/>
    </source>
</evidence>
<dbReference type="InterPro" id="IPR051687">
    <property type="entry name" value="Peroxisomal_Beta-Oxidation"/>
</dbReference>
<dbReference type="PANTHER" id="PTHR45024:SF2">
    <property type="entry name" value="SCP2 DOMAIN-CONTAINING PROTEIN"/>
    <property type="match status" value="1"/>
</dbReference>
<dbReference type="PANTHER" id="PTHR45024">
    <property type="entry name" value="DEHYDROGENASES, SHORT CHAIN"/>
    <property type="match status" value="1"/>
</dbReference>
<dbReference type="PRINTS" id="PR00080">
    <property type="entry name" value="SDRFAMILY"/>
</dbReference>
<protein>
    <submittedName>
        <fullName evidence="5">Putative short-chain type dehydrogenase/reductase</fullName>
        <ecNumber evidence="5">1.1.1.-</ecNumber>
    </submittedName>
</protein>
<feature type="domain" description="Ketoreductase" evidence="4">
    <location>
        <begin position="8"/>
        <end position="202"/>
    </location>
</feature>
<keyword evidence="2 5" id="KW-0560">Oxidoreductase</keyword>
<reference evidence="5 6" key="1">
    <citation type="submission" date="2015-01" db="EMBL/GenBank/DDBJ databases">
        <title>Draft genome of the acidophilic iron oxidizer Acidithrix ferrooxidans strain Py-F3.</title>
        <authorList>
            <person name="Poehlein A."/>
            <person name="Eisen S."/>
            <person name="Schloemann M."/>
            <person name="Johnson B.D."/>
            <person name="Daniel R."/>
            <person name="Muehling M."/>
        </authorList>
    </citation>
    <scope>NUCLEOTIDE SEQUENCE [LARGE SCALE GENOMIC DNA]</scope>
    <source>
        <strain evidence="5 6">Py-F3</strain>
    </source>
</reference>
<comment type="similarity">
    <text evidence="1 3">Belongs to the short-chain dehydrogenases/reductases (SDR) family.</text>
</comment>
<dbReference type="STRING" id="1280514.AXFE_01530"/>
<gene>
    <name evidence="5" type="ORF">AXFE_01530</name>
</gene>
<dbReference type="InterPro" id="IPR020904">
    <property type="entry name" value="Sc_DH/Rdtase_CS"/>
</dbReference>
<sequence>MAGICEDRVVIVTGAGRGIGKAHALEFARQGAKVVVNDIGAEVDGSGSSIGPAGEVVDEIRAMGGEAVANGDDVSDWEGAQRLINSAVEAFGTLDVLVNNAGILRDRMLINMTDAEWDAVIRVHLRGTFAPSRWAATYWRERAKEGHTNDARIINTSSSSGIYGNVGQSNYGAAKAGIASFTVITSQELARYGITVNAVAPAALTRMTANLGFASNDEKPEAFDIFAPENISPLVVYLGSSASKAITGRVFDVVGGHIDVAEGWHGGPAIDKNDRWSVEELADLIPDLVNKAARNADMSGRIPS</sequence>
<dbReference type="AlphaFoldDB" id="A0A0D8HM82"/>
<evidence type="ECO:0000256" key="1">
    <source>
        <dbReference type="ARBA" id="ARBA00006484"/>
    </source>
</evidence>
<dbReference type="InterPro" id="IPR057326">
    <property type="entry name" value="KR_dom"/>
</dbReference>
<dbReference type="Proteomes" id="UP000032360">
    <property type="component" value="Unassembled WGS sequence"/>
</dbReference>
<evidence type="ECO:0000256" key="2">
    <source>
        <dbReference type="ARBA" id="ARBA00023002"/>
    </source>
</evidence>
<keyword evidence="6" id="KW-1185">Reference proteome</keyword>
<dbReference type="PROSITE" id="PS00061">
    <property type="entry name" value="ADH_SHORT"/>
    <property type="match status" value="1"/>
</dbReference>
<evidence type="ECO:0000313" key="5">
    <source>
        <dbReference type="EMBL" id="KJF18949.1"/>
    </source>
</evidence>
<dbReference type="EMBL" id="JXYS01000002">
    <property type="protein sequence ID" value="KJF18949.1"/>
    <property type="molecule type" value="Genomic_DNA"/>
</dbReference>
<accession>A0A0D8HM82</accession>
<proteinExistence type="inferred from homology"/>
<dbReference type="InterPro" id="IPR002347">
    <property type="entry name" value="SDR_fam"/>
</dbReference>
<dbReference type="Pfam" id="PF00106">
    <property type="entry name" value="adh_short"/>
    <property type="match status" value="1"/>
</dbReference>
<dbReference type="InterPro" id="IPR036291">
    <property type="entry name" value="NAD(P)-bd_dom_sf"/>
</dbReference>
<dbReference type="SMART" id="SM00822">
    <property type="entry name" value="PKS_KR"/>
    <property type="match status" value="1"/>
</dbReference>
<dbReference type="Gene3D" id="3.40.50.720">
    <property type="entry name" value="NAD(P)-binding Rossmann-like Domain"/>
    <property type="match status" value="1"/>
</dbReference>
<dbReference type="EC" id="1.1.1.-" evidence="5"/>
<dbReference type="PATRIC" id="fig|1280514.3.peg.217"/>
<organism evidence="5 6">
    <name type="scientific">Acidithrix ferrooxidans</name>
    <dbReference type="NCBI Taxonomy" id="1280514"/>
    <lineage>
        <taxon>Bacteria</taxon>
        <taxon>Bacillati</taxon>
        <taxon>Actinomycetota</taxon>
        <taxon>Acidimicrobiia</taxon>
        <taxon>Acidimicrobiales</taxon>
        <taxon>Acidimicrobiaceae</taxon>
        <taxon>Acidithrix</taxon>
    </lineage>
</organism>
<dbReference type="FunFam" id="3.40.50.720:FF:000446">
    <property type="entry name" value="Short chain dehydrogenase"/>
    <property type="match status" value="1"/>
</dbReference>
<comment type="caution">
    <text evidence="5">The sequence shown here is derived from an EMBL/GenBank/DDBJ whole genome shotgun (WGS) entry which is preliminary data.</text>
</comment>
<dbReference type="OrthoDB" id="9808187at2"/>